<keyword evidence="2" id="KW-0349">Heme</keyword>
<evidence type="ECO:0000256" key="3">
    <source>
        <dbReference type="ARBA" id="ARBA00022723"/>
    </source>
</evidence>
<evidence type="ECO:0000256" key="2">
    <source>
        <dbReference type="ARBA" id="ARBA00022617"/>
    </source>
</evidence>
<reference evidence="6 7" key="1">
    <citation type="submission" date="2019-09" db="EMBL/GenBank/DDBJ databases">
        <title>Ecophysiology of the spiral-shaped methanotroph Methylospira mobilis as revealed by the complete genome sequence.</title>
        <authorList>
            <person name="Oshkin I.Y."/>
            <person name="Dedysh S.N."/>
            <person name="Miroshnikov K."/>
            <person name="Danilova O.V."/>
            <person name="Hakobyan A."/>
            <person name="Liesack W."/>
        </authorList>
    </citation>
    <scope>NUCLEOTIDE SEQUENCE [LARGE SCALE GENOMIC DNA]</scope>
    <source>
        <strain evidence="6 7">Shm1</strain>
    </source>
</reference>
<dbReference type="OrthoDB" id="9790913at2"/>
<dbReference type="PANTHER" id="PTHR47366">
    <property type="entry name" value="TWO-ON-TWO HEMOGLOBIN-3"/>
    <property type="match status" value="1"/>
</dbReference>
<dbReference type="Gene3D" id="1.10.490.10">
    <property type="entry name" value="Globins"/>
    <property type="match status" value="1"/>
</dbReference>
<dbReference type="GO" id="GO:0005344">
    <property type="term" value="F:oxygen carrier activity"/>
    <property type="evidence" value="ECO:0007669"/>
    <property type="project" value="InterPro"/>
</dbReference>
<dbReference type="RefSeq" id="WP_153250245.1">
    <property type="nucleotide sequence ID" value="NZ_CP044205.1"/>
</dbReference>
<dbReference type="GO" id="GO:0019825">
    <property type="term" value="F:oxygen binding"/>
    <property type="evidence" value="ECO:0007669"/>
    <property type="project" value="InterPro"/>
</dbReference>
<sequence>MTEQPQTEQPQPTPYQLLGGETELHRLVDRFYEYMNELPEARPIRKMHAADLSGANSKLFMFLSGWLGGPNLFWEAYGHPRLRSRHFPFAIGIDERDQWVLCMRKALDDTVTDERLREPLYQALAQIATHMINQAE</sequence>
<name>A0A5Q0BQC0_9GAMM</name>
<dbReference type="Proteomes" id="UP000325755">
    <property type="component" value="Chromosome"/>
</dbReference>
<dbReference type="GO" id="GO:0020037">
    <property type="term" value="F:heme binding"/>
    <property type="evidence" value="ECO:0007669"/>
    <property type="project" value="InterPro"/>
</dbReference>
<comment type="similarity">
    <text evidence="5">Belongs to the truncated hemoglobin family. Group II subfamily.</text>
</comment>
<dbReference type="SUPFAM" id="SSF46458">
    <property type="entry name" value="Globin-like"/>
    <property type="match status" value="1"/>
</dbReference>
<dbReference type="GO" id="GO:0046872">
    <property type="term" value="F:metal ion binding"/>
    <property type="evidence" value="ECO:0007669"/>
    <property type="project" value="UniProtKB-KW"/>
</dbReference>
<dbReference type="InParanoid" id="A0A5Q0BQC0"/>
<dbReference type="CDD" id="cd14773">
    <property type="entry name" value="TrHb2_PhHbO-like_O"/>
    <property type="match status" value="1"/>
</dbReference>
<gene>
    <name evidence="6" type="ORF">F6R98_17915</name>
</gene>
<dbReference type="InterPro" id="IPR009050">
    <property type="entry name" value="Globin-like_sf"/>
</dbReference>
<protein>
    <submittedName>
        <fullName evidence="6">Group II truncated hemoglobin</fullName>
    </submittedName>
</protein>
<dbReference type="Pfam" id="PF01152">
    <property type="entry name" value="Bac_globin"/>
    <property type="match status" value="1"/>
</dbReference>
<evidence type="ECO:0000313" key="6">
    <source>
        <dbReference type="EMBL" id="QFY44278.1"/>
    </source>
</evidence>
<keyword evidence="7" id="KW-1185">Reference proteome</keyword>
<keyword evidence="4" id="KW-0408">Iron</keyword>
<keyword evidence="1" id="KW-0813">Transport</keyword>
<dbReference type="KEGG" id="mmob:F6R98_17915"/>
<proteinExistence type="inferred from homology"/>
<dbReference type="InterPro" id="IPR001486">
    <property type="entry name" value="Hemoglobin_trunc"/>
</dbReference>
<evidence type="ECO:0000256" key="4">
    <source>
        <dbReference type="ARBA" id="ARBA00023004"/>
    </source>
</evidence>
<dbReference type="InterPro" id="IPR044203">
    <property type="entry name" value="GlbO/GLB3-like"/>
</dbReference>
<dbReference type="AlphaFoldDB" id="A0A5Q0BQC0"/>
<dbReference type="InterPro" id="IPR012292">
    <property type="entry name" value="Globin/Proto"/>
</dbReference>
<dbReference type="EMBL" id="CP044205">
    <property type="protein sequence ID" value="QFY44278.1"/>
    <property type="molecule type" value="Genomic_DNA"/>
</dbReference>
<keyword evidence="3" id="KW-0479">Metal-binding</keyword>
<dbReference type="PANTHER" id="PTHR47366:SF1">
    <property type="entry name" value="TWO-ON-TWO HEMOGLOBIN-3"/>
    <property type="match status" value="1"/>
</dbReference>
<organism evidence="6 7">
    <name type="scientific">Candidatus Methylospira mobilis</name>
    <dbReference type="NCBI Taxonomy" id="1808979"/>
    <lineage>
        <taxon>Bacteria</taxon>
        <taxon>Pseudomonadati</taxon>
        <taxon>Pseudomonadota</taxon>
        <taxon>Gammaproteobacteria</taxon>
        <taxon>Methylococcales</taxon>
        <taxon>Methylococcaceae</taxon>
        <taxon>Candidatus Methylospira</taxon>
    </lineage>
</organism>
<accession>A0A5Q0BQC0</accession>
<evidence type="ECO:0000256" key="5">
    <source>
        <dbReference type="ARBA" id="ARBA00034496"/>
    </source>
</evidence>
<evidence type="ECO:0000256" key="1">
    <source>
        <dbReference type="ARBA" id="ARBA00022448"/>
    </source>
</evidence>
<evidence type="ECO:0000313" key="7">
    <source>
        <dbReference type="Proteomes" id="UP000325755"/>
    </source>
</evidence>